<dbReference type="Proteomes" id="UP000321570">
    <property type="component" value="Unassembled WGS sequence"/>
</dbReference>
<keyword evidence="1" id="KW-0472">Membrane</keyword>
<keyword evidence="1" id="KW-1133">Transmembrane helix</keyword>
<dbReference type="PANTHER" id="PTHR11909">
    <property type="entry name" value="CASEIN KINASE-RELATED"/>
    <property type="match status" value="1"/>
</dbReference>
<sequence length="150" mass="17046">IILKDIVFPFIGKLDICLLKWGCIGAEFYLADFGLVTLYRIDGRHKPEKTNPRLRDNGTLEFCSRDAHAGLSPSRRGDMEILLFNLIHWLYRAQPNADQGPCAGLPWNSLIGGKHSPFLIKFFIIIWYQLCVGGVLQWLVIDSEGIRMSI</sequence>
<protein>
    <recommendedName>
        <fullName evidence="4">Protein kinase domain-containing protein</fullName>
    </recommendedName>
</protein>
<reference evidence="2 3" key="1">
    <citation type="submission" date="2019-07" db="EMBL/GenBank/DDBJ databases">
        <authorList>
            <person name="Jastrzebski P J."/>
            <person name="Paukszto L."/>
            <person name="Jastrzebski P J."/>
        </authorList>
    </citation>
    <scope>NUCLEOTIDE SEQUENCE [LARGE SCALE GENOMIC DNA]</scope>
    <source>
        <strain evidence="2 3">WMS-il1</strain>
    </source>
</reference>
<keyword evidence="3" id="KW-1185">Reference proteome</keyword>
<dbReference type="SUPFAM" id="SSF56112">
    <property type="entry name" value="Protein kinase-like (PK-like)"/>
    <property type="match status" value="1"/>
</dbReference>
<dbReference type="Gene3D" id="1.10.510.10">
    <property type="entry name" value="Transferase(Phosphotransferase) domain 1"/>
    <property type="match status" value="1"/>
</dbReference>
<proteinExistence type="predicted"/>
<name>A0A564Z321_HYMDI</name>
<keyword evidence="1" id="KW-0812">Transmembrane</keyword>
<feature type="transmembrane region" description="Helical" evidence="1">
    <location>
        <begin position="118"/>
        <end position="141"/>
    </location>
</feature>
<evidence type="ECO:0000256" key="1">
    <source>
        <dbReference type="SAM" id="Phobius"/>
    </source>
</evidence>
<dbReference type="AlphaFoldDB" id="A0A564Z321"/>
<evidence type="ECO:0000313" key="2">
    <source>
        <dbReference type="EMBL" id="VUZ53921.1"/>
    </source>
</evidence>
<dbReference type="EMBL" id="CABIJS010000577">
    <property type="protein sequence ID" value="VUZ53921.1"/>
    <property type="molecule type" value="Genomic_DNA"/>
</dbReference>
<organism evidence="2 3">
    <name type="scientific">Hymenolepis diminuta</name>
    <name type="common">Rat tapeworm</name>
    <dbReference type="NCBI Taxonomy" id="6216"/>
    <lineage>
        <taxon>Eukaryota</taxon>
        <taxon>Metazoa</taxon>
        <taxon>Spiralia</taxon>
        <taxon>Lophotrochozoa</taxon>
        <taxon>Platyhelminthes</taxon>
        <taxon>Cestoda</taxon>
        <taxon>Eucestoda</taxon>
        <taxon>Cyclophyllidea</taxon>
        <taxon>Hymenolepididae</taxon>
        <taxon>Hymenolepis</taxon>
    </lineage>
</organism>
<accession>A0A564Z321</accession>
<dbReference type="InterPro" id="IPR011009">
    <property type="entry name" value="Kinase-like_dom_sf"/>
</dbReference>
<evidence type="ECO:0008006" key="4">
    <source>
        <dbReference type="Google" id="ProtNLM"/>
    </source>
</evidence>
<dbReference type="InterPro" id="IPR050235">
    <property type="entry name" value="CK1_Ser-Thr_kinase"/>
</dbReference>
<evidence type="ECO:0000313" key="3">
    <source>
        <dbReference type="Proteomes" id="UP000321570"/>
    </source>
</evidence>
<feature type="non-terminal residue" evidence="2">
    <location>
        <position position="1"/>
    </location>
</feature>
<gene>
    <name evidence="2" type="ORF">WMSIL1_LOCUS12047</name>
</gene>